<evidence type="ECO:0000256" key="3">
    <source>
        <dbReference type="ARBA" id="ARBA00022989"/>
    </source>
</evidence>
<dbReference type="PROSITE" id="PS50850">
    <property type="entry name" value="MFS"/>
    <property type="match status" value="1"/>
</dbReference>
<dbReference type="SUPFAM" id="SSF103473">
    <property type="entry name" value="MFS general substrate transporter"/>
    <property type="match status" value="1"/>
</dbReference>
<evidence type="ECO:0000256" key="6">
    <source>
        <dbReference type="SAM" id="Phobius"/>
    </source>
</evidence>
<dbReference type="Pfam" id="PF00083">
    <property type="entry name" value="Sugar_tr"/>
    <property type="match status" value="1"/>
</dbReference>
<feature type="transmembrane region" description="Helical" evidence="6">
    <location>
        <begin position="567"/>
        <end position="586"/>
    </location>
</feature>
<feature type="transmembrane region" description="Helical" evidence="6">
    <location>
        <begin position="536"/>
        <end position="555"/>
    </location>
</feature>
<evidence type="ECO:0000256" key="4">
    <source>
        <dbReference type="ARBA" id="ARBA00023136"/>
    </source>
</evidence>
<dbReference type="AlphaFoldDB" id="A0A8B7SW37"/>
<evidence type="ECO:0000259" key="7">
    <source>
        <dbReference type="PROSITE" id="PS50850"/>
    </source>
</evidence>
<name>A0A8B7SW37_HIPAR</name>
<feature type="transmembrane region" description="Helical" evidence="6">
    <location>
        <begin position="361"/>
        <end position="379"/>
    </location>
</feature>
<keyword evidence="8" id="KW-1185">Reference proteome</keyword>
<dbReference type="Gene3D" id="1.20.1250.20">
    <property type="entry name" value="MFS general substrate transporter like domains"/>
    <property type="match status" value="1"/>
</dbReference>
<feature type="transmembrane region" description="Helical" evidence="6">
    <location>
        <begin position="503"/>
        <end position="521"/>
    </location>
</feature>
<evidence type="ECO:0000256" key="5">
    <source>
        <dbReference type="SAM" id="MobiDB-lite"/>
    </source>
</evidence>
<keyword evidence="2 6" id="KW-0812">Transmembrane</keyword>
<evidence type="ECO:0000313" key="8">
    <source>
        <dbReference type="Proteomes" id="UP000694851"/>
    </source>
</evidence>
<dbReference type="CDD" id="cd17377">
    <property type="entry name" value="MFS_SLC22A15"/>
    <property type="match status" value="1"/>
</dbReference>
<keyword evidence="4 6" id="KW-0472">Membrane</keyword>
<feature type="transmembrane region" description="Helical" evidence="6">
    <location>
        <begin position="437"/>
        <end position="458"/>
    </location>
</feature>
<dbReference type="InterPro" id="IPR005828">
    <property type="entry name" value="MFS_sugar_transport-like"/>
</dbReference>
<dbReference type="Proteomes" id="UP000694851">
    <property type="component" value="Unplaced"/>
</dbReference>
<protein>
    <submittedName>
        <fullName evidence="9">Solute carrier family 22 member 15</fullName>
    </submittedName>
</protein>
<feature type="domain" description="Major facilitator superfamily (MFS) profile" evidence="7">
    <location>
        <begin position="200"/>
        <end position="620"/>
    </location>
</feature>
<feature type="transmembrane region" description="Helical" evidence="6">
    <location>
        <begin position="245"/>
        <end position="263"/>
    </location>
</feature>
<organism evidence="8 9">
    <name type="scientific">Hipposideros armiger</name>
    <name type="common">Great Himalayan leaf-nosed bat</name>
    <dbReference type="NCBI Taxonomy" id="186990"/>
    <lineage>
        <taxon>Eukaryota</taxon>
        <taxon>Metazoa</taxon>
        <taxon>Chordata</taxon>
        <taxon>Craniata</taxon>
        <taxon>Vertebrata</taxon>
        <taxon>Euteleostomi</taxon>
        <taxon>Mammalia</taxon>
        <taxon>Eutheria</taxon>
        <taxon>Laurasiatheria</taxon>
        <taxon>Chiroptera</taxon>
        <taxon>Yinpterochiroptera</taxon>
        <taxon>Rhinolophoidea</taxon>
        <taxon>Hipposideridae</taxon>
        <taxon>Hipposideros</taxon>
    </lineage>
</organism>
<feature type="region of interest" description="Disordered" evidence="5">
    <location>
        <begin position="650"/>
        <end position="671"/>
    </location>
</feature>
<comment type="subcellular location">
    <subcellularLocation>
        <location evidence="1">Endomembrane system</location>
        <topology evidence="1">Multi-pass membrane protein</topology>
    </subcellularLocation>
</comment>
<feature type="region of interest" description="Disordered" evidence="5">
    <location>
        <begin position="1"/>
        <end position="68"/>
    </location>
</feature>
<proteinExistence type="predicted"/>
<feature type="transmembrane region" description="Helical" evidence="6">
    <location>
        <begin position="328"/>
        <end position="355"/>
    </location>
</feature>
<evidence type="ECO:0000256" key="1">
    <source>
        <dbReference type="ARBA" id="ARBA00004127"/>
    </source>
</evidence>
<sequence length="671" mass="72412">MPHAEPLPLPLTFSGADTNPSQKKTLTGSAEARVPGIQRPIARRRAARDSEPTPPAGPSGRRAPGEGRRAAPALGVAGRAGPSAQLAMEVEEAFQAVGEMGIFQMYLCFLLAVLLQVSPPPPRQLPTSAGSASPLSPNRARLGRRGSANTRDAAGLPRPDLARGRGWALERWVASAPSASDLPFGGSARPTHPLTASGSAGEDQALGHWLLTANGSEIHKHVHFSGSFTSIASEWFLIANRSYKVSAASSFFFSGVFVGVISFGQLSDRFGRKKVYLTGFALDILFAIANGFSPSYEFFAITRFLVGMMNGGMSLVAFVLLNECVGTAYWALAGSIGGLFFAVGIAQYALLGYFIRSWRTLAVLVNLQGTVVFLLSLFIPESPRWLYSQGRLSEAEAALYLIAKRNRKLKCTFSLTPPANRSCRDTGSFLDLFRYRVLLGHTLILMFIWFVCSLVYYGLTLSAGDLGGSIYANLALSGLIEIPSYPLCIYLINQKWFGRKRTLAAFLCLGGLACLIVMFLPEKKDTGVFAVVNSRSLSLLGKLTISAAFNVVYIYTSELYPTVIRNVGLGTCSMFSRVGGIIAPFIPSLKYVQWSLPFIVFGATGLTSGLLSLLLPETLNTPLLETVSDLQVYSYRRLGEEALALQTLDTSQSADKGSAVGSESEEEEEFY</sequence>
<feature type="transmembrane region" description="Helical" evidence="6">
    <location>
        <begin position="275"/>
        <end position="292"/>
    </location>
</feature>
<feature type="compositionally biased region" description="Polar residues" evidence="5">
    <location>
        <begin position="15"/>
        <end position="28"/>
    </location>
</feature>
<evidence type="ECO:0000313" key="9">
    <source>
        <dbReference type="RefSeq" id="XP_019516999.1"/>
    </source>
</evidence>
<feature type="transmembrane region" description="Helical" evidence="6">
    <location>
        <begin position="592"/>
        <end position="615"/>
    </location>
</feature>
<dbReference type="InterPro" id="IPR036259">
    <property type="entry name" value="MFS_trans_sf"/>
</dbReference>
<gene>
    <name evidence="9" type="primary">SLC22A15</name>
</gene>
<dbReference type="OrthoDB" id="5296287at2759"/>
<evidence type="ECO:0000256" key="2">
    <source>
        <dbReference type="ARBA" id="ARBA00022692"/>
    </source>
</evidence>
<keyword evidence="3 6" id="KW-1133">Transmembrane helix</keyword>
<dbReference type="KEGG" id="hai:109392808"/>
<feature type="transmembrane region" description="Helical" evidence="6">
    <location>
        <begin position="298"/>
        <end position="321"/>
    </location>
</feature>
<dbReference type="RefSeq" id="XP_019516999.1">
    <property type="nucleotide sequence ID" value="XM_019661454.1"/>
</dbReference>
<dbReference type="GO" id="GO:0012505">
    <property type="term" value="C:endomembrane system"/>
    <property type="evidence" value="ECO:0007669"/>
    <property type="project" value="UniProtKB-SubCell"/>
</dbReference>
<accession>A0A8B7SW37</accession>
<feature type="transmembrane region" description="Helical" evidence="6">
    <location>
        <begin position="470"/>
        <end position="491"/>
    </location>
</feature>
<dbReference type="CTD" id="55356"/>
<dbReference type="GO" id="GO:0022857">
    <property type="term" value="F:transmembrane transporter activity"/>
    <property type="evidence" value="ECO:0007669"/>
    <property type="project" value="InterPro"/>
</dbReference>
<reference evidence="9" key="1">
    <citation type="submission" date="2025-08" db="UniProtKB">
        <authorList>
            <consortium name="RefSeq"/>
        </authorList>
    </citation>
    <scope>IDENTIFICATION</scope>
    <source>
        <tissue evidence="9">Muscle</tissue>
    </source>
</reference>
<feature type="region of interest" description="Disordered" evidence="5">
    <location>
        <begin position="122"/>
        <end position="159"/>
    </location>
</feature>
<dbReference type="InterPro" id="IPR020846">
    <property type="entry name" value="MFS_dom"/>
</dbReference>
<dbReference type="PANTHER" id="PTHR24064">
    <property type="entry name" value="SOLUTE CARRIER FAMILY 22 MEMBER"/>
    <property type="match status" value="1"/>
</dbReference>
<feature type="non-terminal residue" evidence="9">
    <location>
        <position position="671"/>
    </location>
</feature>
<feature type="compositionally biased region" description="Polar residues" evidence="5">
    <location>
        <begin position="125"/>
        <end position="136"/>
    </location>
</feature>
<dbReference type="GeneID" id="109392808"/>
<dbReference type="GO" id="GO:0016020">
    <property type="term" value="C:membrane"/>
    <property type="evidence" value="ECO:0007669"/>
    <property type="project" value="InterPro"/>
</dbReference>